<feature type="transmembrane region" description="Helical" evidence="8">
    <location>
        <begin position="331"/>
        <end position="353"/>
    </location>
</feature>
<keyword evidence="5 10" id="KW-0418">Kinase</keyword>
<dbReference type="SMART" id="SM00387">
    <property type="entry name" value="HATPase_c"/>
    <property type="match status" value="1"/>
</dbReference>
<dbReference type="InterPro" id="IPR005467">
    <property type="entry name" value="His_kinase_dom"/>
</dbReference>
<feature type="compositionally biased region" description="Pro residues" evidence="7">
    <location>
        <begin position="930"/>
        <end position="943"/>
    </location>
</feature>
<feature type="region of interest" description="Disordered" evidence="7">
    <location>
        <begin position="967"/>
        <end position="1052"/>
    </location>
</feature>
<keyword evidence="8" id="KW-0472">Membrane</keyword>
<proteinExistence type="predicted"/>
<keyword evidence="8" id="KW-1133">Transmembrane helix</keyword>
<dbReference type="GO" id="GO:0004673">
    <property type="term" value="F:protein histidine kinase activity"/>
    <property type="evidence" value="ECO:0007669"/>
    <property type="project" value="UniProtKB-EC"/>
</dbReference>
<feature type="compositionally biased region" description="Polar residues" evidence="7">
    <location>
        <begin position="702"/>
        <end position="712"/>
    </location>
</feature>
<dbReference type="Proteomes" id="UP000277671">
    <property type="component" value="Unassembled WGS sequence"/>
</dbReference>
<comment type="catalytic activity">
    <reaction evidence="1">
        <text>ATP + protein L-histidine = ADP + protein N-phospho-L-histidine.</text>
        <dbReference type="EC" id="2.7.13.3"/>
    </reaction>
</comment>
<evidence type="ECO:0000259" key="9">
    <source>
        <dbReference type="PROSITE" id="PS50109"/>
    </source>
</evidence>
<comment type="caution">
    <text evidence="10">The sequence shown here is derived from an EMBL/GenBank/DDBJ whole genome shotgun (WGS) entry which is preliminary data.</text>
</comment>
<evidence type="ECO:0000256" key="4">
    <source>
        <dbReference type="ARBA" id="ARBA00022679"/>
    </source>
</evidence>
<dbReference type="Pfam" id="PF02518">
    <property type="entry name" value="HATPase_c"/>
    <property type="match status" value="1"/>
</dbReference>
<protein>
    <recommendedName>
        <fullName evidence="2">histidine kinase</fullName>
        <ecNumber evidence="2">2.7.13.3</ecNumber>
    </recommendedName>
</protein>
<dbReference type="AlphaFoldDB" id="A0A495JM77"/>
<feature type="region of interest" description="Disordered" evidence="7">
    <location>
        <begin position="868"/>
        <end position="943"/>
    </location>
</feature>
<feature type="compositionally biased region" description="Low complexity" evidence="7">
    <location>
        <begin position="886"/>
        <end position="901"/>
    </location>
</feature>
<dbReference type="RefSeq" id="WP_121158445.1">
    <property type="nucleotide sequence ID" value="NZ_RBKT01000001.1"/>
</dbReference>
<dbReference type="Gene3D" id="3.30.565.10">
    <property type="entry name" value="Histidine kinase-like ATPase, C-terminal domain"/>
    <property type="match status" value="1"/>
</dbReference>
<evidence type="ECO:0000256" key="8">
    <source>
        <dbReference type="SAM" id="Phobius"/>
    </source>
</evidence>
<evidence type="ECO:0000256" key="6">
    <source>
        <dbReference type="ARBA" id="ARBA00023012"/>
    </source>
</evidence>
<dbReference type="InterPro" id="IPR036890">
    <property type="entry name" value="HATPase_C_sf"/>
</dbReference>
<keyword evidence="4" id="KW-0808">Transferase</keyword>
<dbReference type="SUPFAM" id="SSF55874">
    <property type="entry name" value="ATPase domain of HSP90 chaperone/DNA topoisomerase II/histidine kinase"/>
    <property type="match status" value="1"/>
</dbReference>
<dbReference type="PANTHER" id="PTHR44936">
    <property type="entry name" value="SENSOR PROTEIN CREC"/>
    <property type="match status" value="1"/>
</dbReference>
<feature type="compositionally biased region" description="Low complexity" evidence="7">
    <location>
        <begin position="972"/>
        <end position="983"/>
    </location>
</feature>
<dbReference type="Gene3D" id="6.10.340.10">
    <property type="match status" value="1"/>
</dbReference>
<dbReference type="InterPro" id="IPR013587">
    <property type="entry name" value="Nitrate/nitrite_sensing"/>
</dbReference>
<dbReference type="EC" id="2.7.13.3" evidence="2"/>
<keyword evidence="3" id="KW-0597">Phosphoprotein</keyword>
<feature type="region of interest" description="Disordered" evidence="7">
    <location>
        <begin position="702"/>
        <end position="727"/>
    </location>
</feature>
<evidence type="ECO:0000313" key="11">
    <source>
        <dbReference type="Proteomes" id="UP000277671"/>
    </source>
</evidence>
<sequence>MSTGPTTLPENGPPEHGARRRWLPRLRDTRIRSKLALILVVPVAAVLALATVRLVDVGQTALDANMIRSLTALSTDVSGLTQDLHKERMAAAVYLADPGTDPEQYNLAVRRTDERITAYTDERNSIGNVPESMQARIAKIDGHLATLNGTRQEVLDRKQMLVVEAVLRYGVILADLGNYGETLGEVSGEGRVADSLRAVAAFARAKAGAAEEQAVGYAALRSGQLDEEQFSAFLATQTSQQEALASFELAASASQNELVDRTYSGDAVTLAERAVSEVGRAVNSTTTPAFAKTTSDAIGAVIDLMRWAEVQLEGELLAQADQAQSDVVQQAVIESIVVLITLIVAIALAVVLARSLNSSLRRLREGALSVANHDLPDAVSRLQNVGSIGDGGVEEIVRQVRDPIRLDNRDEVGQVALAFNVVHREAVRVAAEQAALRTSVSAMFLNLARRSQALVDRMIGELDMIERGEEDPKRLAQLFELDHLATRMRRNDENLLVLAGADSTAPRRDDALLVDALRAAQSEVEAYNRIEFGTVDTDISVAAHAVNDVVRLVAELLDNATRFSSPNTVVVADARRIRDYVLIQVEDRGLGLSEEQLDALNRRLAAPPTVDVAAFRLMGLAVVSRLASRYGIRVELRRNVEGGTVAQVTLPSDTVVLPQLRGREPLATRPRQPLAVEPGPAAALPAAPAWSEPMAPIGARSSAATLTDQWRTTPPAPPVPTPAQPPVQWQTADVRDSTFQVGATTGPSTQQLAVQHTAAHPLVTPPTAHASMAPPVDSHAGSPTMAYPTVRSLPQRTAGASAVPNAAPAPSAGLPAGPVAGLVAATPPAPMAAPAAPAPRAEQPGEAPIFREMEAVWFRSHGQDSTAIFNVPPGGYQTPPAPAVPAPRAAESAAQRASLAESVAARGRATLPARTPGQTSTTGYGGQPAAPQPVAPVRAPEPVPPVLAPEPVAAPASTGNEAWRTAADEGWARATRAAEPANAGTTRSGLPKRVPQAQLVPGGVETKPGQAPSRRTPDEVRGLLSAYHRGVQRGRTAGSEQNGTTSTKETSR</sequence>
<feature type="transmembrane region" description="Helical" evidence="8">
    <location>
        <begin position="35"/>
        <end position="55"/>
    </location>
</feature>
<dbReference type="PANTHER" id="PTHR44936:SF9">
    <property type="entry name" value="SENSOR PROTEIN CREC"/>
    <property type="match status" value="1"/>
</dbReference>
<reference evidence="10 11" key="1">
    <citation type="submission" date="2018-10" db="EMBL/GenBank/DDBJ databases">
        <title>Sequencing the genomes of 1000 actinobacteria strains.</title>
        <authorList>
            <person name="Klenk H.-P."/>
        </authorList>
    </citation>
    <scope>NUCLEOTIDE SEQUENCE [LARGE SCALE GENOMIC DNA]</scope>
    <source>
        <strain evidence="10 11">DSM 45175</strain>
    </source>
</reference>
<evidence type="ECO:0000256" key="5">
    <source>
        <dbReference type="ARBA" id="ARBA00022777"/>
    </source>
</evidence>
<evidence type="ECO:0000256" key="7">
    <source>
        <dbReference type="SAM" id="MobiDB-lite"/>
    </source>
</evidence>
<accession>A0A495JM77</accession>
<dbReference type="GO" id="GO:0000160">
    <property type="term" value="P:phosphorelay signal transduction system"/>
    <property type="evidence" value="ECO:0007669"/>
    <property type="project" value="UniProtKB-KW"/>
</dbReference>
<dbReference type="EMBL" id="RBKT01000001">
    <property type="protein sequence ID" value="RKR90116.1"/>
    <property type="molecule type" value="Genomic_DNA"/>
</dbReference>
<dbReference type="InterPro" id="IPR050980">
    <property type="entry name" value="2C_sensor_his_kinase"/>
</dbReference>
<keyword evidence="11" id="KW-1185">Reference proteome</keyword>
<gene>
    <name evidence="10" type="ORF">BDK92_4484</name>
</gene>
<feature type="compositionally biased region" description="Polar residues" evidence="7">
    <location>
        <begin position="1038"/>
        <end position="1052"/>
    </location>
</feature>
<evidence type="ECO:0000313" key="10">
    <source>
        <dbReference type="EMBL" id="RKR90116.1"/>
    </source>
</evidence>
<evidence type="ECO:0000256" key="1">
    <source>
        <dbReference type="ARBA" id="ARBA00000085"/>
    </source>
</evidence>
<dbReference type="PROSITE" id="PS50109">
    <property type="entry name" value="HIS_KIN"/>
    <property type="match status" value="1"/>
</dbReference>
<name>A0A495JM77_9ACTN</name>
<dbReference type="OrthoDB" id="4349881at2"/>
<organism evidence="10 11">
    <name type="scientific">Micromonospora pisi</name>
    <dbReference type="NCBI Taxonomy" id="589240"/>
    <lineage>
        <taxon>Bacteria</taxon>
        <taxon>Bacillati</taxon>
        <taxon>Actinomycetota</taxon>
        <taxon>Actinomycetes</taxon>
        <taxon>Micromonosporales</taxon>
        <taxon>Micromonosporaceae</taxon>
        <taxon>Micromonospora</taxon>
    </lineage>
</organism>
<keyword evidence="8" id="KW-0812">Transmembrane</keyword>
<feature type="domain" description="Histidine kinase" evidence="9">
    <location>
        <begin position="549"/>
        <end position="654"/>
    </location>
</feature>
<feature type="compositionally biased region" description="Pro residues" evidence="7">
    <location>
        <begin position="714"/>
        <end position="725"/>
    </location>
</feature>
<keyword evidence="6" id="KW-0902">Two-component regulatory system</keyword>
<evidence type="ECO:0000256" key="3">
    <source>
        <dbReference type="ARBA" id="ARBA00022553"/>
    </source>
</evidence>
<dbReference type="Pfam" id="PF08376">
    <property type="entry name" value="NIT"/>
    <property type="match status" value="1"/>
</dbReference>
<evidence type="ECO:0000256" key="2">
    <source>
        <dbReference type="ARBA" id="ARBA00012438"/>
    </source>
</evidence>
<dbReference type="InterPro" id="IPR003594">
    <property type="entry name" value="HATPase_dom"/>
</dbReference>